<dbReference type="GO" id="GO:0004523">
    <property type="term" value="F:RNA-DNA hybrid ribonuclease activity"/>
    <property type="evidence" value="ECO:0007669"/>
    <property type="project" value="UniProtKB-EC"/>
</dbReference>
<dbReference type="EC" id="3.1.26.4" evidence="3"/>
<gene>
    <name evidence="9" type="ORF">GRF29_185g1345074</name>
</gene>
<keyword evidence="5" id="KW-0479">Metal-binding</keyword>
<dbReference type="PANTHER" id="PTHR10642">
    <property type="entry name" value="RIBONUCLEASE H1"/>
    <property type="match status" value="1"/>
</dbReference>
<keyword evidence="10" id="KW-1185">Reference proteome</keyword>
<evidence type="ECO:0000256" key="3">
    <source>
        <dbReference type="ARBA" id="ARBA00012180"/>
    </source>
</evidence>
<dbReference type="PANTHER" id="PTHR10642:SF26">
    <property type="entry name" value="RIBONUCLEASE H1"/>
    <property type="match status" value="1"/>
</dbReference>
<evidence type="ECO:0000256" key="2">
    <source>
        <dbReference type="ARBA" id="ARBA00005300"/>
    </source>
</evidence>
<proteinExistence type="inferred from homology"/>
<dbReference type="CDD" id="cd13934">
    <property type="entry name" value="RNase_H_Dikarya_like"/>
    <property type="match status" value="1"/>
</dbReference>
<dbReference type="GO" id="GO:0043137">
    <property type="term" value="P:DNA replication, removal of RNA primer"/>
    <property type="evidence" value="ECO:0007669"/>
    <property type="project" value="TreeGrafter"/>
</dbReference>
<dbReference type="GO" id="GO:0003676">
    <property type="term" value="F:nucleic acid binding"/>
    <property type="evidence" value="ECO:0007669"/>
    <property type="project" value="InterPro"/>
</dbReference>
<evidence type="ECO:0000256" key="5">
    <source>
        <dbReference type="ARBA" id="ARBA00022723"/>
    </source>
</evidence>
<evidence type="ECO:0000259" key="8">
    <source>
        <dbReference type="PROSITE" id="PS50879"/>
    </source>
</evidence>
<keyword evidence="4" id="KW-0540">Nuclease</keyword>
<dbReference type="Pfam" id="PF00075">
    <property type="entry name" value="RNase_H"/>
    <property type="match status" value="1"/>
</dbReference>
<feature type="domain" description="RNase H type-1" evidence="8">
    <location>
        <begin position="108"/>
        <end position="272"/>
    </location>
</feature>
<evidence type="ECO:0000256" key="1">
    <source>
        <dbReference type="ARBA" id="ARBA00000077"/>
    </source>
</evidence>
<dbReference type="AlphaFoldDB" id="A0AAN6RF34"/>
<dbReference type="InterPro" id="IPR002156">
    <property type="entry name" value="RNaseH_domain"/>
</dbReference>
<evidence type="ECO:0000313" key="10">
    <source>
        <dbReference type="Proteomes" id="UP001280581"/>
    </source>
</evidence>
<accession>A0AAN6RF34</accession>
<organism evidence="9 10">
    <name type="scientific">Pseudopithomyces chartarum</name>
    <dbReference type="NCBI Taxonomy" id="1892770"/>
    <lineage>
        <taxon>Eukaryota</taxon>
        <taxon>Fungi</taxon>
        <taxon>Dikarya</taxon>
        <taxon>Ascomycota</taxon>
        <taxon>Pezizomycotina</taxon>
        <taxon>Dothideomycetes</taxon>
        <taxon>Pleosporomycetidae</taxon>
        <taxon>Pleosporales</taxon>
        <taxon>Massarineae</taxon>
        <taxon>Didymosphaeriaceae</taxon>
        <taxon>Pseudopithomyces</taxon>
    </lineage>
</organism>
<dbReference type="Gene3D" id="3.30.420.10">
    <property type="entry name" value="Ribonuclease H-like superfamily/Ribonuclease H"/>
    <property type="match status" value="1"/>
</dbReference>
<protein>
    <recommendedName>
        <fullName evidence="3">ribonuclease H</fullName>
        <ecNumber evidence="3">3.1.26.4</ecNumber>
    </recommendedName>
</protein>
<keyword evidence="7" id="KW-0378">Hydrolase</keyword>
<dbReference type="InterPro" id="IPR012337">
    <property type="entry name" value="RNaseH-like_sf"/>
</dbReference>
<dbReference type="InterPro" id="IPR050092">
    <property type="entry name" value="RNase_H"/>
</dbReference>
<dbReference type="GO" id="GO:0046872">
    <property type="term" value="F:metal ion binding"/>
    <property type="evidence" value="ECO:0007669"/>
    <property type="project" value="UniProtKB-KW"/>
</dbReference>
<dbReference type="SUPFAM" id="SSF53098">
    <property type="entry name" value="Ribonuclease H-like"/>
    <property type="match status" value="1"/>
</dbReference>
<evidence type="ECO:0000256" key="7">
    <source>
        <dbReference type="ARBA" id="ARBA00022801"/>
    </source>
</evidence>
<name>A0AAN6RF34_9PLEO</name>
<reference evidence="9 10" key="1">
    <citation type="submission" date="2021-02" db="EMBL/GenBank/DDBJ databases">
        <title>Genome assembly of Pseudopithomyces chartarum.</title>
        <authorList>
            <person name="Jauregui R."/>
            <person name="Singh J."/>
            <person name="Voisey C."/>
        </authorList>
    </citation>
    <scope>NUCLEOTIDE SEQUENCE [LARGE SCALE GENOMIC DNA]</scope>
    <source>
        <strain evidence="9 10">AGR01</strain>
    </source>
</reference>
<dbReference type="PROSITE" id="PS50879">
    <property type="entry name" value="RNASE_H_1"/>
    <property type="match status" value="1"/>
</dbReference>
<sequence length="287" mass="31854">MGDEDPCELPDGRLVCGAHGLVRCSICCRDYNFMDDLSDSEDEDSEVNIQNKLIPVLDPADLFGNPMRRGTGRLFPTQFPVLRDLVPLDVFRPFVTYNKATRWLHFVNPKQFLLFTDGACLDNGGPKPTAGWAFVHGPGSPATSGDKPLVMSGRLERKRPFGEDSIQSSNRAELRAVIAALRFRHWVGEGFTSVVIATDSEYVVKGAMEWAKKGIANGWKTSGKVDVKNKDLWKLLLGEVESWEKKGLEVMLWRVPRKCNKVADGEAKKAAGEGEVVEWVDALGVNF</sequence>
<dbReference type="EMBL" id="WVTA01000016">
    <property type="protein sequence ID" value="KAK3201563.1"/>
    <property type="molecule type" value="Genomic_DNA"/>
</dbReference>
<evidence type="ECO:0000313" key="9">
    <source>
        <dbReference type="EMBL" id="KAK3201563.1"/>
    </source>
</evidence>
<comment type="similarity">
    <text evidence="2">Belongs to the RNase H family.</text>
</comment>
<evidence type="ECO:0000256" key="6">
    <source>
        <dbReference type="ARBA" id="ARBA00022759"/>
    </source>
</evidence>
<comment type="caution">
    <text evidence="9">The sequence shown here is derived from an EMBL/GenBank/DDBJ whole genome shotgun (WGS) entry which is preliminary data.</text>
</comment>
<dbReference type="InterPro" id="IPR036397">
    <property type="entry name" value="RNaseH_sf"/>
</dbReference>
<dbReference type="Proteomes" id="UP001280581">
    <property type="component" value="Unassembled WGS sequence"/>
</dbReference>
<evidence type="ECO:0000256" key="4">
    <source>
        <dbReference type="ARBA" id="ARBA00022722"/>
    </source>
</evidence>
<comment type="catalytic activity">
    <reaction evidence="1">
        <text>Endonucleolytic cleavage to 5'-phosphomonoester.</text>
        <dbReference type="EC" id="3.1.26.4"/>
    </reaction>
</comment>
<keyword evidence="6" id="KW-0255">Endonuclease</keyword>